<comment type="caution">
    <text evidence="6">The sequence shown here is derived from an EMBL/GenBank/DDBJ whole genome shotgun (WGS) entry which is preliminary data.</text>
</comment>
<protein>
    <recommendedName>
        <fullName evidence="5">TMEM205-like domain-containing protein</fullName>
    </recommendedName>
</protein>
<evidence type="ECO:0000256" key="4">
    <source>
        <dbReference type="ARBA" id="ARBA00023136"/>
    </source>
</evidence>
<proteinExistence type="predicted"/>
<dbReference type="PANTHER" id="PTHR23241">
    <property type="entry name" value="LATE EMBRYOGENESIS ABUNDANT PLANTS LEA-RELATED"/>
    <property type="match status" value="1"/>
</dbReference>
<evidence type="ECO:0000313" key="6">
    <source>
        <dbReference type="EMBL" id="GMH58249.1"/>
    </source>
</evidence>
<keyword evidence="2" id="KW-0812">Transmembrane</keyword>
<name>A0A9W7DVU6_9STRA</name>
<dbReference type="OrthoDB" id="1641132at2759"/>
<dbReference type="EMBL" id="BRXZ01002257">
    <property type="protein sequence ID" value="GMH58249.1"/>
    <property type="molecule type" value="Genomic_DNA"/>
</dbReference>
<keyword evidence="3" id="KW-1133">Transmembrane helix</keyword>
<accession>A0A9W7DVU6</accession>
<gene>
    <name evidence="6" type="ORF">TrRE_jg756</name>
</gene>
<reference evidence="6" key="1">
    <citation type="submission" date="2022-07" db="EMBL/GenBank/DDBJ databases">
        <title>Genome analysis of Parmales, a sister group of diatoms, reveals the evolutionary specialization of diatoms from phago-mixotrophs to photoautotrophs.</title>
        <authorList>
            <person name="Ban H."/>
            <person name="Sato S."/>
            <person name="Yoshikawa S."/>
            <person name="Kazumasa Y."/>
            <person name="Nakamura Y."/>
            <person name="Ichinomiya M."/>
            <person name="Saitoh K."/>
            <person name="Sato N."/>
            <person name="Blanc-Mathieu R."/>
            <person name="Endo H."/>
            <person name="Kuwata A."/>
            <person name="Ogata H."/>
        </authorList>
    </citation>
    <scope>NUCLEOTIDE SEQUENCE</scope>
</reference>
<comment type="subcellular location">
    <subcellularLocation>
        <location evidence="1">Membrane</location>
    </subcellularLocation>
</comment>
<dbReference type="AlphaFoldDB" id="A0A9W7DVU6"/>
<keyword evidence="7" id="KW-1185">Reference proteome</keyword>
<organism evidence="6 7">
    <name type="scientific">Triparma retinervis</name>
    <dbReference type="NCBI Taxonomy" id="2557542"/>
    <lineage>
        <taxon>Eukaryota</taxon>
        <taxon>Sar</taxon>
        <taxon>Stramenopiles</taxon>
        <taxon>Ochrophyta</taxon>
        <taxon>Bolidophyceae</taxon>
        <taxon>Parmales</taxon>
        <taxon>Triparmaceae</taxon>
        <taxon>Triparma</taxon>
    </lineage>
</organism>
<evidence type="ECO:0000256" key="3">
    <source>
        <dbReference type="ARBA" id="ARBA00022989"/>
    </source>
</evidence>
<dbReference type="InterPro" id="IPR025423">
    <property type="entry name" value="TMEM205-like"/>
</dbReference>
<dbReference type="PANTHER" id="PTHR23241:SF102">
    <property type="entry name" value="LD23009P"/>
    <property type="match status" value="1"/>
</dbReference>
<evidence type="ECO:0000313" key="7">
    <source>
        <dbReference type="Proteomes" id="UP001165082"/>
    </source>
</evidence>
<keyword evidence="4" id="KW-0472">Membrane</keyword>
<dbReference type="Pfam" id="PF13664">
    <property type="entry name" value="DUF4149"/>
    <property type="match status" value="1"/>
</dbReference>
<evidence type="ECO:0000259" key="5">
    <source>
        <dbReference type="Pfam" id="PF13664"/>
    </source>
</evidence>
<dbReference type="GO" id="GO:0016020">
    <property type="term" value="C:membrane"/>
    <property type="evidence" value="ECO:0007669"/>
    <property type="project" value="UniProtKB-SubCell"/>
</dbReference>
<feature type="domain" description="TMEM205-like" evidence="5">
    <location>
        <begin position="1"/>
        <end position="74"/>
    </location>
</feature>
<dbReference type="InterPro" id="IPR053009">
    <property type="entry name" value="Xanthocillin_Biosynth-Assoc"/>
</dbReference>
<evidence type="ECO:0000256" key="1">
    <source>
        <dbReference type="ARBA" id="ARBA00004370"/>
    </source>
</evidence>
<dbReference type="Proteomes" id="UP001165082">
    <property type="component" value="Unassembled WGS sequence"/>
</dbReference>
<evidence type="ECO:0000256" key="2">
    <source>
        <dbReference type="ARBA" id="ARBA00022692"/>
    </source>
</evidence>
<sequence>MFKSLPRREFGKLQAKLFPKFFLLCTLTSFLQLATFQQFASTVSPSSTVVTLVCSLANLLYLEPKSTSIMYSRHQLEDKGEASSDEYKALKGEFGKLHGMSSLMNLGALVGLFVHGAMMAKKLVVAAI</sequence>